<feature type="binding site" evidence="8">
    <location>
        <position position="82"/>
    </location>
    <ligand>
        <name>Ni(2+)</name>
        <dbReference type="ChEBI" id="CHEBI:49786"/>
    </ligand>
</feature>
<dbReference type="SUPFAM" id="SSF47598">
    <property type="entry name" value="Ribbon-helix-helix"/>
    <property type="match status" value="1"/>
</dbReference>
<evidence type="ECO:0000313" key="12">
    <source>
        <dbReference type="EMBL" id="QSG06651.1"/>
    </source>
</evidence>
<feature type="compositionally biased region" description="Basic and acidic residues" evidence="9">
    <location>
        <begin position="141"/>
        <end position="198"/>
    </location>
</feature>
<gene>
    <name evidence="12" type="primary">nikR3</name>
    <name evidence="12" type="ORF">HSR121_2329</name>
</gene>
<name>A0A897N2C5_9EURY</name>
<evidence type="ECO:0000256" key="2">
    <source>
        <dbReference type="ARBA" id="ARBA00008478"/>
    </source>
</evidence>
<keyword evidence="6 8" id="KW-0238">DNA-binding</keyword>
<feature type="region of interest" description="Disordered" evidence="9">
    <location>
        <begin position="137"/>
        <end position="198"/>
    </location>
</feature>
<dbReference type="InterPro" id="IPR045865">
    <property type="entry name" value="ACT-like_dom_sf"/>
</dbReference>
<dbReference type="InterPro" id="IPR013321">
    <property type="entry name" value="Arc_rbn_hlx_hlx"/>
</dbReference>
<evidence type="ECO:0000256" key="9">
    <source>
        <dbReference type="SAM" id="MobiDB-lite"/>
    </source>
</evidence>
<organism evidence="12 13">
    <name type="scientific">Halapricum desulfuricans</name>
    <dbReference type="NCBI Taxonomy" id="2841257"/>
    <lineage>
        <taxon>Archaea</taxon>
        <taxon>Methanobacteriati</taxon>
        <taxon>Methanobacteriota</taxon>
        <taxon>Stenosarchaea group</taxon>
        <taxon>Halobacteria</taxon>
        <taxon>Halobacteriales</taxon>
        <taxon>Haloarculaceae</taxon>
        <taxon>Halapricum</taxon>
    </lineage>
</organism>
<comment type="cofactor">
    <cofactor evidence="8">
        <name>Ni(2+)</name>
        <dbReference type="ChEBI" id="CHEBI:49786"/>
    </cofactor>
    <text evidence="8">Binds 1 nickel ion per subunit.</text>
</comment>
<dbReference type="Proteomes" id="UP000663525">
    <property type="component" value="Chromosome"/>
</dbReference>
<dbReference type="GO" id="GO:0010045">
    <property type="term" value="P:response to nickel cation"/>
    <property type="evidence" value="ECO:0007669"/>
    <property type="project" value="InterPro"/>
</dbReference>
<evidence type="ECO:0000256" key="1">
    <source>
        <dbReference type="ARBA" id="ARBA00002339"/>
    </source>
</evidence>
<evidence type="ECO:0000256" key="7">
    <source>
        <dbReference type="ARBA" id="ARBA00023163"/>
    </source>
</evidence>
<dbReference type="InterPro" id="IPR014864">
    <property type="entry name" value="TF_NikR_Ni-bd_C"/>
</dbReference>
<dbReference type="GO" id="GO:0003677">
    <property type="term" value="F:DNA binding"/>
    <property type="evidence" value="ECO:0007669"/>
    <property type="project" value="UniProtKB-KW"/>
</dbReference>
<dbReference type="InterPro" id="IPR010985">
    <property type="entry name" value="Ribbon_hlx_hlx"/>
</dbReference>
<dbReference type="HAMAP" id="MF_00476">
    <property type="entry name" value="NikR"/>
    <property type="match status" value="1"/>
</dbReference>
<evidence type="ECO:0000256" key="4">
    <source>
        <dbReference type="ARBA" id="ARBA00022723"/>
    </source>
</evidence>
<feature type="binding site" evidence="8">
    <location>
        <position position="101"/>
    </location>
    <ligand>
        <name>Ni(2+)</name>
        <dbReference type="ChEBI" id="CHEBI:49786"/>
    </ligand>
</feature>
<dbReference type="Gene3D" id="3.30.70.1150">
    <property type="entry name" value="ACT-like. Chain A, domain 2"/>
    <property type="match status" value="1"/>
</dbReference>
<dbReference type="InterPro" id="IPR050192">
    <property type="entry name" value="CopG/NikR_regulator"/>
</dbReference>
<evidence type="ECO:0000256" key="8">
    <source>
        <dbReference type="HAMAP-Rule" id="MF_00476"/>
    </source>
</evidence>
<keyword evidence="7 8" id="KW-0804">Transcription</keyword>
<dbReference type="InterPro" id="IPR002145">
    <property type="entry name" value="CopG"/>
</dbReference>
<dbReference type="InterPro" id="IPR027271">
    <property type="entry name" value="Acetolactate_synth/TF_NikR_C"/>
</dbReference>
<dbReference type="NCBIfam" id="NF002169">
    <property type="entry name" value="PRK01002.1"/>
    <property type="match status" value="1"/>
</dbReference>
<dbReference type="PANTHER" id="PTHR34719">
    <property type="entry name" value="NICKEL-RESPONSIVE REGULATOR"/>
    <property type="match status" value="1"/>
</dbReference>
<feature type="domain" description="Transcription factor NikR nickel binding C-terminal" evidence="11">
    <location>
        <begin position="59"/>
        <end position="134"/>
    </location>
</feature>
<dbReference type="EMBL" id="CP064787">
    <property type="protein sequence ID" value="QSG06651.1"/>
    <property type="molecule type" value="Genomic_DNA"/>
</dbReference>
<proteinExistence type="inferred from homology"/>
<dbReference type="AlphaFoldDB" id="A0A897N2C5"/>
<accession>A0A897N2C5</accession>
<dbReference type="Gene3D" id="1.10.1220.10">
    <property type="entry name" value="Met repressor-like"/>
    <property type="match status" value="1"/>
</dbReference>
<feature type="domain" description="Ribbon-helix-helix protein CopG" evidence="10">
    <location>
        <begin position="7"/>
        <end position="43"/>
    </location>
</feature>
<reference evidence="12" key="1">
    <citation type="submission" date="2020-11" db="EMBL/GenBank/DDBJ databases">
        <title>Carbohydrate-dependent, anaerobic sulfur respiration: A novel catabolism in halophilic archaea.</title>
        <authorList>
            <person name="Sorokin D.Y."/>
            <person name="Messina E."/>
            <person name="Smedile F."/>
            <person name="La Cono V."/>
            <person name="Hallsworth J.E."/>
            <person name="Yakimov M.M."/>
        </authorList>
    </citation>
    <scope>NUCLEOTIDE SEQUENCE</scope>
    <source>
        <strain evidence="12">HSR12-1</strain>
    </source>
</reference>
<dbReference type="GO" id="GO:0003700">
    <property type="term" value="F:DNA-binding transcription factor activity"/>
    <property type="evidence" value="ECO:0007669"/>
    <property type="project" value="UniProtKB-UniRule"/>
</dbReference>
<keyword evidence="4 8" id="KW-0479">Metal-binding</keyword>
<comment type="function">
    <text evidence="1 8">Transcriptional regulator.</text>
</comment>
<feature type="binding site" evidence="8">
    <location>
        <position position="95"/>
    </location>
    <ligand>
        <name>Ni(2+)</name>
        <dbReference type="ChEBI" id="CHEBI:49786"/>
    </ligand>
</feature>
<evidence type="ECO:0000256" key="6">
    <source>
        <dbReference type="ARBA" id="ARBA00023125"/>
    </source>
</evidence>
<dbReference type="Pfam" id="PF01402">
    <property type="entry name" value="RHH_1"/>
    <property type="match status" value="1"/>
</dbReference>
<dbReference type="Pfam" id="PF08753">
    <property type="entry name" value="NikR_C"/>
    <property type="match status" value="1"/>
</dbReference>
<dbReference type="CDD" id="cd22231">
    <property type="entry name" value="RHH_NikR_HicB-like"/>
    <property type="match status" value="1"/>
</dbReference>
<evidence type="ECO:0000256" key="5">
    <source>
        <dbReference type="ARBA" id="ARBA00023015"/>
    </source>
</evidence>
<dbReference type="NCBIfam" id="NF002815">
    <property type="entry name" value="PRK02967.1"/>
    <property type="match status" value="1"/>
</dbReference>
<evidence type="ECO:0000256" key="3">
    <source>
        <dbReference type="ARBA" id="ARBA00022596"/>
    </source>
</evidence>
<protein>
    <recommendedName>
        <fullName evidence="8">Putative nickel-responsive regulator</fullName>
    </recommendedName>
</protein>
<keyword evidence="5 8" id="KW-0805">Transcription regulation</keyword>
<dbReference type="InterPro" id="IPR022988">
    <property type="entry name" value="Ni_resp_reg_NikR"/>
</dbReference>
<evidence type="ECO:0000259" key="10">
    <source>
        <dbReference type="Pfam" id="PF01402"/>
    </source>
</evidence>
<keyword evidence="3 8" id="KW-0533">Nickel</keyword>
<dbReference type="SUPFAM" id="SSF55021">
    <property type="entry name" value="ACT-like"/>
    <property type="match status" value="1"/>
</dbReference>
<dbReference type="PANTHER" id="PTHR34719:SF2">
    <property type="entry name" value="NICKEL-RESPONSIVE REGULATOR"/>
    <property type="match status" value="1"/>
</dbReference>
<feature type="binding site" evidence="8">
    <location>
        <position position="93"/>
    </location>
    <ligand>
        <name>Ni(2+)</name>
        <dbReference type="ChEBI" id="CHEBI:49786"/>
    </ligand>
</feature>
<sequence length="198" mass="21542">MADELDRVSLTLPPEMTDRLDEIVRDWEYASRSEAVRDALRDFFTTYDWEAGDRGRHHGTIVVVHEHEHDSDLPGQLQSIQHDHADVVTSVQHIHLSHDRCMETLVVDGTAGEIDALANQIRALGGVRQVKVVVVGGADPGHGHEHGHEHGSVHGDHSHPGADGHSYPGDDGHSYPGDDGHGDHSQPGHDHDAAAGDQ</sequence>
<evidence type="ECO:0000313" key="13">
    <source>
        <dbReference type="Proteomes" id="UP000663525"/>
    </source>
</evidence>
<evidence type="ECO:0000259" key="11">
    <source>
        <dbReference type="Pfam" id="PF08753"/>
    </source>
</evidence>
<comment type="similarity">
    <text evidence="2 8">Belongs to the transcriptional regulatory CopG/NikR family.</text>
</comment>
<dbReference type="GO" id="GO:0016151">
    <property type="term" value="F:nickel cation binding"/>
    <property type="evidence" value="ECO:0007669"/>
    <property type="project" value="UniProtKB-UniRule"/>
</dbReference>